<organism evidence="1 2">
    <name type="scientific">Kribbella sancticallisti</name>
    <dbReference type="NCBI Taxonomy" id="460087"/>
    <lineage>
        <taxon>Bacteria</taxon>
        <taxon>Bacillati</taxon>
        <taxon>Actinomycetota</taxon>
        <taxon>Actinomycetes</taxon>
        <taxon>Propionibacteriales</taxon>
        <taxon>Kribbellaceae</taxon>
        <taxon>Kribbella</taxon>
    </lineage>
</organism>
<proteinExistence type="predicted"/>
<gene>
    <name evidence="1" type="ORF">GCM10009789_43840</name>
</gene>
<comment type="caution">
    <text evidence="1">The sequence shown here is derived from an EMBL/GenBank/DDBJ whole genome shotgun (WGS) entry which is preliminary data.</text>
</comment>
<dbReference type="Proteomes" id="UP001500393">
    <property type="component" value="Unassembled WGS sequence"/>
</dbReference>
<sequence>MRRELLSWVVSSRLADRVVPMVGSVVLDSELLMLVDGRLSFEALQRRMVTSPAKAQQLVAAVPPEVTRFTHRRTTILTFSFADCRNADEDVRPPDDTLATDE</sequence>
<dbReference type="EMBL" id="BAAAOS010000030">
    <property type="protein sequence ID" value="GAA1585453.1"/>
    <property type="molecule type" value="Genomic_DNA"/>
</dbReference>
<evidence type="ECO:0000313" key="2">
    <source>
        <dbReference type="Proteomes" id="UP001500393"/>
    </source>
</evidence>
<evidence type="ECO:0000313" key="1">
    <source>
        <dbReference type="EMBL" id="GAA1585453.1"/>
    </source>
</evidence>
<keyword evidence="2" id="KW-1185">Reference proteome</keyword>
<name>A0ABN2DUY2_9ACTN</name>
<reference evidence="1 2" key="1">
    <citation type="journal article" date="2019" name="Int. J. Syst. Evol. Microbiol.">
        <title>The Global Catalogue of Microorganisms (GCM) 10K type strain sequencing project: providing services to taxonomists for standard genome sequencing and annotation.</title>
        <authorList>
            <consortium name="The Broad Institute Genomics Platform"/>
            <consortium name="The Broad Institute Genome Sequencing Center for Infectious Disease"/>
            <person name="Wu L."/>
            <person name="Ma J."/>
        </authorList>
    </citation>
    <scope>NUCLEOTIDE SEQUENCE [LARGE SCALE GENOMIC DNA]</scope>
    <source>
        <strain evidence="1 2">JCM 14969</strain>
    </source>
</reference>
<protein>
    <submittedName>
        <fullName evidence="1">Uncharacterized protein</fullName>
    </submittedName>
</protein>
<accession>A0ABN2DUY2</accession>